<dbReference type="InterPro" id="IPR029044">
    <property type="entry name" value="Nucleotide-diphossugar_trans"/>
</dbReference>
<gene>
    <name evidence="2" type="ORF">E7102_09700</name>
</gene>
<protein>
    <submittedName>
        <fullName evidence="2">Glycosyltransferase</fullName>
    </submittedName>
</protein>
<dbReference type="PANTHER" id="PTHR22916:SF3">
    <property type="entry name" value="UDP-GLCNAC:BETAGAL BETA-1,3-N-ACETYLGLUCOSAMINYLTRANSFERASE-LIKE PROTEIN 1"/>
    <property type="match status" value="1"/>
</dbReference>
<sequence length="332" mass="38427">MHHQQIYTPIQAAQPLVTFIVTYYNLPMQMLCECIDSILALPLAKDEREIIIIDDGSKVSPIDGLMQYGDEITYIRQKNMGLSEARNRGIQMATGKYLQFVDADDTLISQPYEHCIELVMREEPEMVVFDFSSSPIGVPDCHIQDQPVQSGSYYMRHNNIHGSACGYLFKRSILGDLRFTPGIYHEDEEFTPMLLLRAEDVIVTDAKAYCYYDRPDSITNSSDTNEQQKRLNDFKDILKRLHIAADRMPIDDKTALQRRVAQLTMDYIYQVIRQTRSRKQLESEIKELTRLSLFPLPNQAYTTKYTWFRRMSATSVGRALLMGIIPLTRKER</sequence>
<dbReference type="Gene3D" id="3.90.550.10">
    <property type="entry name" value="Spore Coat Polysaccharide Biosynthesis Protein SpsA, Chain A"/>
    <property type="match status" value="1"/>
</dbReference>
<feature type="domain" description="Glycosyltransferase 2-like" evidence="1">
    <location>
        <begin position="19"/>
        <end position="154"/>
    </location>
</feature>
<evidence type="ECO:0000313" key="2">
    <source>
        <dbReference type="EMBL" id="MBE6266730.1"/>
    </source>
</evidence>
<dbReference type="Pfam" id="PF00535">
    <property type="entry name" value="Glycos_transf_2"/>
    <property type="match status" value="1"/>
</dbReference>
<proteinExistence type="predicted"/>
<accession>A0A928BSU3</accession>
<reference evidence="2" key="1">
    <citation type="submission" date="2019-04" db="EMBL/GenBank/DDBJ databases">
        <title>Evolution of Biomass-Degrading Anaerobic Consortia Revealed by Metagenomics.</title>
        <authorList>
            <person name="Peng X."/>
        </authorList>
    </citation>
    <scope>NUCLEOTIDE SEQUENCE</scope>
    <source>
        <strain evidence="2">SIG141</strain>
    </source>
</reference>
<dbReference type="InterPro" id="IPR001173">
    <property type="entry name" value="Glyco_trans_2-like"/>
</dbReference>
<name>A0A928BSU3_XYLRU</name>
<dbReference type="Proteomes" id="UP000763088">
    <property type="component" value="Unassembled WGS sequence"/>
</dbReference>
<dbReference type="AlphaFoldDB" id="A0A928BSU3"/>
<evidence type="ECO:0000259" key="1">
    <source>
        <dbReference type="Pfam" id="PF00535"/>
    </source>
</evidence>
<dbReference type="CDD" id="cd00761">
    <property type="entry name" value="Glyco_tranf_GTA_type"/>
    <property type="match status" value="1"/>
</dbReference>
<evidence type="ECO:0000313" key="3">
    <source>
        <dbReference type="Proteomes" id="UP000763088"/>
    </source>
</evidence>
<dbReference type="PANTHER" id="PTHR22916">
    <property type="entry name" value="GLYCOSYLTRANSFERASE"/>
    <property type="match status" value="1"/>
</dbReference>
<dbReference type="GO" id="GO:0016758">
    <property type="term" value="F:hexosyltransferase activity"/>
    <property type="evidence" value="ECO:0007669"/>
    <property type="project" value="UniProtKB-ARBA"/>
</dbReference>
<comment type="caution">
    <text evidence="2">The sequence shown here is derived from an EMBL/GenBank/DDBJ whole genome shotgun (WGS) entry which is preliminary data.</text>
</comment>
<dbReference type="EMBL" id="SUYD01000011">
    <property type="protein sequence ID" value="MBE6266730.1"/>
    <property type="molecule type" value="Genomic_DNA"/>
</dbReference>
<dbReference type="SUPFAM" id="SSF53448">
    <property type="entry name" value="Nucleotide-diphospho-sugar transferases"/>
    <property type="match status" value="1"/>
</dbReference>
<organism evidence="2 3">
    <name type="scientific">Xylanibacter ruminicola</name>
    <name type="common">Prevotella ruminicola</name>
    <dbReference type="NCBI Taxonomy" id="839"/>
    <lineage>
        <taxon>Bacteria</taxon>
        <taxon>Pseudomonadati</taxon>
        <taxon>Bacteroidota</taxon>
        <taxon>Bacteroidia</taxon>
        <taxon>Bacteroidales</taxon>
        <taxon>Prevotellaceae</taxon>
        <taxon>Xylanibacter</taxon>
    </lineage>
</organism>